<dbReference type="PANTHER" id="PTHR46601">
    <property type="entry name" value="ULP_PROTEASE DOMAIN-CONTAINING PROTEIN"/>
    <property type="match status" value="1"/>
</dbReference>
<proteinExistence type="predicted"/>
<protein>
    <submittedName>
        <fullName evidence="1">Uncharacterized protein</fullName>
    </submittedName>
</protein>
<comment type="caution">
    <text evidence="1">The sequence shown here is derived from an EMBL/GenBank/DDBJ whole genome shotgun (WGS) entry which is preliminary data.</text>
</comment>
<accession>A0ABQ9I644</accession>
<dbReference type="PANTHER" id="PTHR46601:SF1">
    <property type="entry name" value="ADF-H DOMAIN-CONTAINING PROTEIN"/>
    <property type="match status" value="1"/>
</dbReference>
<dbReference type="Proteomes" id="UP001159363">
    <property type="component" value="Chromosome 2"/>
</dbReference>
<keyword evidence="2" id="KW-1185">Reference proteome</keyword>
<organism evidence="1 2">
    <name type="scientific">Dryococelus australis</name>
    <dbReference type="NCBI Taxonomy" id="614101"/>
    <lineage>
        <taxon>Eukaryota</taxon>
        <taxon>Metazoa</taxon>
        <taxon>Ecdysozoa</taxon>
        <taxon>Arthropoda</taxon>
        <taxon>Hexapoda</taxon>
        <taxon>Insecta</taxon>
        <taxon>Pterygota</taxon>
        <taxon>Neoptera</taxon>
        <taxon>Polyneoptera</taxon>
        <taxon>Phasmatodea</taxon>
        <taxon>Verophasmatodea</taxon>
        <taxon>Anareolatae</taxon>
        <taxon>Phasmatidae</taxon>
        <taxon>Eurycanthinae</taxon>
        <taxon>Dryococelus</taxon>
    </lineage>
</organism>
<evidence type="ECO:0000313" key="2">
    <source>
        <dbReference type="Proteomes" id="UP001159363"/>
    </source>
</evidence>
<name>A0ABQ9I644_9NEOP</name>
<reference evidence="1 2" key="1">
    <citation type="submission" date="2023-02" db="EMBL/GenBank/DDBJ databases">
        <title>LHISI_Scaffold_Assembly.</title>
        <authorList>
            <person name="Stuart O.P."/>
            <person name="Cleave R."/>
            <person name="Magrath M.J.L."/>
            <person name="Mikheyev A.S."/>
        </authorList>
    </citation>
    <scope>NUCLEOTIDE SEQUENCE [LARGE SCALE GENOMIC DNA]</scope>
    <source>
        <strain evidence="1">Daus_M_001</strain>
        <tissue evidence="1">Leg muscle</tissue>
    </source>
</reference>
<evidence type="ECO:0000313" key="1">
    <source>
        <dbReference type="EMBL" id="KAJ8892100.1"/>
    </source>
</evidence>
<sequence length="150" mass="17516">MVNKFQGPIVGIVKENFPRIGKYNTLVMDVLHNYKNKHNFISLCLQEEDFQIKAQWSVFATSSGKSECDEIVPTIDQFLRLCETNIKNVNFRFVDKETLDSKCLALEKRFINVDFIPGTRNFYNFKPLIWMALLKLKQSVSTRIHLSYTT</sequence>
<gene>
    <name evidence="1" type="ORF">PR048_004680</name>
</gene>
<dbReference type="EMBL" id="JARBHB010000002">
    <property type="protein sequence ID" value="KAJ8892100.1"/>
    <property type="molecule type" value="Genomic_DNA"/>
</dbReference>